<feature type="non-terminal residue" evidence="9">
    <location>
        <position position="1"/>
    </location>
</feature>
<evidence type="ECO:0000259" key="8">
    <source>
        <dbReference type="Pfam" id="PF13193"/>
    </source>
</evidence>
<comment type="subcellular location">
    <subcellularLocation>
        <location evidence="1">Membrane</location>
        <topology evidence="1">Peripheral membrane protein</topology>
    </subcellularLocation>
</comment>
<comment type="caution">
    <text evidence="9">The sequence shown here is derived from an EMBL/GenBank/DDBJ whole genome shotgun (WGS) entry which is preliminary data.</text>
</comment>
<accession>A0ABT3H4Y0</accession>
<dbReference type="InterPro" id="IPR042099">
    <property type="entry name" value="ANL_N_sf"/>
</dbReference>
<gene>
    <name evidence="9" type="ORF">OKW52_22130</name>
</gene>
<evidence type="ECO:0000256" key="6">
    <source>
        <dbReference type="ARBA" id="ARBA00042773"/>
    </source>
</evidence>
<keyword evidence="3" id="KW-0436">Ligase</keyword>
<dbReference type="InterPro" id="IPR025110">
    <property type="entry name" value="AMP-bd_C"/>
</dbReference>
<feature type="domain" description="AMP-dependent synthetase/ligase" evidence="7">
    <location>
        <begin position="1"/>
        <end position="208"/>
    </location>
</feature>
<dbReference type="Pfam" id="PF13193">
    <property type="entry name" value="AMP-binding_C"/>
    <property type="match status" value="1"/>
</dbReference>
<organism evidence="9 10">
    <name type="scientific">Pararhodobacter zhoushanensis</name>
    <dbReference type="NCBI Taxonomy" id="2479545"/>
    <lineage>
        <taxon>Bacteria</taxon>
        <taxon>Pseudomonadati</taxon>
        <taxon>Pseudomonadota</taxon>
        <taxon>Alphaproteobacteria</taxon>
        <taxon>Rhodobacterales</taxon>
        <taxon>Paracoccaceae</taxon>
        <taxon>Pararhodobacter</taxon>
    </lineage>
</organism>
<keyword evidence="10" id="KW-1185">Reference proteome</keyword>
<dbReference type="InterPro" id="IPR000873">
    <property type="entry name" value="AMP-dep_synth/lig_dom"/>
</dbReference>
<name>A0ABT3H4Y0_9RHOB</name>
<dbReference type="SUPFAM" id="SSF56801">
    <property type="entry name" value="Acetyl-CoA synthetase-like"/>
    <property type="match status" value="1"/>
</dbReference>
<dbReference type="PANTHER" id="PTHR43767:SF8">
    <property type="entry name" value="LONG-CHAIN-FATTY-ACID--COA LIGASE"/>
    <property type="match status" value="1"/>
</dbReference>
<evidence type="ECO:0000259" key="7">
    <source>
        <dbReference type="Pfam" id="PF00501"/>
    </source>
</evidence>
<dbReference type="Proteomes" id="UP001208938">
    <property type="component" value="Unassembled WGS sequence"/>
</dbReference>
<evidence type="ECO:0000313" key="9">
    <source>
        <dbReference type="EMBL" id="MCW1934872.1"/>
    </source>
</evidence>
<dbReference type="EC" id="6.2.1.3" evidence="4"/>
<dbReference type="InterPro" id="IPR045851">
    <property type="entry name" value="AMP-bd_C_sf"/>
</dbReference>
<protein>
    <recommendedName>
        <fullName evidence="5">Long-chain-fatty-acid--CoA ligase</fullName>
        <ecNumber evidence="4">6.2.1.3</ecNumber>
    </recommendedName>
    <alternativeName>
        <fullName evidence="6">Long-chain acyl-CoA synthetase</fullName>
    </alternativeName>
</protein>
<dbReference type="Pfam" id="PF00501">
    <property type="entry name" value="AMP-binding"/>
    <property type="match status" value="1"/>
</dbReference>
<proteinExistence type="predicted"/>
<dbReference type="Gene3D" id="3.40.50.12780">
    <property type="entry name" value="N-terminal domain of ligase-like"/>
    <property type="match status" value="1"/>
</dbReference>
<evidence type="ECO:0000256" key="3">
    <source>
        <dbReference type="ARBA" id="ARBA00022598"/>
    </source>
</evidence>
<dbReference type="RefSeq" id="WP_264507760.1">
    <property type="nucleotide sequence ID" value="NZ_JAPDFL010000002.1"/>
</dbReference>
<comment type="pathway">
    <text evidence="2">Lipid metabolism; fatty acid beta-oxidation.</text>
</comment>
<sequence length="351" mass="37896">GGTTGKARAAILTHRNLSAATLIYSEWFRSEAHAGPGQSVLTYSPLFHILGLTTNLLRRVAEGGLVYLRQRFDAAEAVDLIERHRIGAFGGVPTTWIAVTQLPDIDRRDLTSLSYAGSGGAPLPVEVERRVRQLTGLALRGGWGMTETAPSGTNIPVQMPEGKAGTIGIPLPGVEVQIVALDDPRRVLGAGETGELRVRGPNVTAGYHNCPDETREAFVDGWLLTGDVGHRDADGFFFLTDRKKELIVSSGFNIYPLTLENAIHEHPDVADVAVIGIPHPYRGEAAKAFVVLRPGAQPLSLPVLLAFLNGRLGRHEMPAELELRAALPRTAVGKTSRRDLRDEEIARRAAV</sequence>
<dbReference type="Gene3D" id="3.30.300.30">
    <property type="match status" value="1"/>
</dbReference>
<evidence type="ECO:0000256" key="2">
    <source>
        <dbReference type="ARBA" id="ARBA00005005"/>
    </source>
</evidence>
<dbReference type="InterPro" id="IPR050237">
    <property type="entry name" value="ATP-dep_AMP-bd_enzyme"/>
</dbReference>
<reference evidence="9 10" key="1">
    <citation type="submission" date="2022-10" db="EMBL/GenBank/DDBJ databases">
        <title>Pararhodobacter sp. nov., isolated from marine algae.</title>
        <authorList>
            <person name="Choi B.J."/>
            <person name="Kim J.M."/>
            <person name="Lee J.K."/>
            <person name="Choi D.G."/>
            <person name="Jeon C.O."/>
        </authorList>
    </citation>
    <scope>NUCLEOTIDE SEQUENCE [LARGE SCALE GENOMIC DNA]</scope>
    <source>
        <strain evidence="9 10">ZQ420</strain>
    </source>
</reference>
<dbReference type="PANTHER" id="PTHR43767">
    <property type="entry name" value="LONG-CHAIN-FATTY-ACID--COA LIGASE"/>
    <property type="match status" value="1"/>
</dbReference>
<evidence type="ECO:0000313" key="10">
    <source>
        <dbReference type="Proteomes" id="UP001208938"/>
    </source>
</evidence>
<feature type="domain" description="AMP-binding enzyme C-terminal" evidence="8">
    <location>
        <begin position="259"/>
        <end position="334"/>
    </location>
</feature>
<evidence type="ECO:0000256" key="5">
    <source>
        <dbReference type="ARBA" id="ARBA00039545"/>
    </source>
</evidence>
<evidence type="ECO:0000256" key="1">
    <source>
        <dbReference type="ARBA" id="ARBA00004170"/>
    </source>
</evidence>
<dbReference type="EMBL" id="JAPDFL010000002">
    <property type="protein sequence ID" value="MCW1934872.1"/>
    <property type="molecule type" value="Genomic_DNA"/>
</dbReference>
<evidence type="ECO:0000256" key="4">
    <source>
        <dbReference type="ARBA" id="ARBA00026121"/>
    </source>
</evidence>